<evidence type="ECO:0000256" key="4">
    <source>
        <dbReference type="ARBA" id="ARBA00022490"/>
    </source>
</evidence>
<evidence type="ECO:0000256" key="1">
    <source>
        <dbReference type="ARBA" id="ARBA00004245"/>
    </source>
</evidence>
<dbReference type="Gene3D" id="2.20.70.10">
    <property type="match status" value="1"/>
</dbReference>
<dbReference type="SMART" id="SM00291">
    <property type="entry name" value="ZnF_ZZ"/>
    <property type="match status" value="1"/>
</dbReference>
<dbReference type="CDD" id="cd16242">
    <property type="entry name" value="EFh_DMD_like"/>
    <property type="match status" value="1"/>
</dbReference>
<dbReference type="InterPro" id="IPR002017">
    <property type="entry name" value="Spectrin_repeat"/>
</dbReference>
<feature type="compositionally biased region" description="Acidic residues" evidence="17">
    <location>
        <begin position="3610"/>
        <end position="3633"/>
    </location>
</feature>
<dbReference type="InterPro" id="IPR015154">
    <property type="entry name" value="EF-hand_dom_typ2"/>
</dbReference>
<dbReference type="EMBL" id="JH431361">
    <property type="status" value="NOT_ANNOTATED_CDS"/>
    <property type="molecule type" value="Genomic_DNA"/>
</dbReference>
<evidence type="ECO:0000256" key="7">
    <source>
        <dbReference type="ARBA" id="ARBA00022771"/>
    </source>
</evidence>
<accession>T1IRG4</accession>
<evidence type="ECO:0000256" key="13">
    <source>
        <dbReference type="ARBA" id="ARBA00065906"/>
    </source>
</evidence>
<keyword evidence="3" id="KW-1003">Cell membrane</keyword>
<keyword evidence="11" id="KW-0009">Actin-binding</keyword>
<dbReference type="InterPro" id="IPR001715">
    <property type="entry name" value="CH_dom"/>
</dbReference>
<dbReference type="CDD" id="cd21186">
    <property type="entry name" value="CH_DMD-like_rpt1"/>
    <property type="match status" value="1"/>
</dbReference>
<evidence type="ECO:0000256" key="12">
    <source>
        <dbReference type="ARBA" id="ARBA00023212"/>
    </source>
</evidence>
<feature type="coiled-coil region" evidence="16">
    <location>
        <begin position="2202"/>
        <end position="2229"/>
    </location>
</feature>
<dbReference type="PROSITE" id="PS00020">
    <property type="entry name" value="ACTININ_2"/>
    <property type="match status" value="1"/>
</dbReference>
<evidence type="ECO:0000313" key="21">
    <source>
        <dbReference type="EnsemblMetazoa" id="SMAR003657-PA"/>
    </source>
</evidence>
<dbReference type="FunFam" id="1.20.58.60:FF:000075">
    <property type="entry name" value="utrophin isoform X1"/>
    <property type="match status" value="1"/>
</dbReference>
<sequence length="3633" mass="420214">MDSFHFDEREDVQRKTFTKWINLQLAKIKFPLINDLYYDLRDGTRLLALLQVLTGYELKCEKGRMRVHHINNANRALQILEQHNVKLVNISNIDIVDGNPKLILGLVWSIILHWQVQDVLKDLMQDLKLTNLDKTLLAWCRKLTQDYQGVDVTNFTTCWSDGLAFNALIHRSMPHLFDYSLLLHQDANFRLEHAFKIAQEHFGIARLLDLEDVNTQVPDKKSIVMYIMCLFQALPHDNVTVQNRDLTSQTMAVGDLNSYQSILEDVLTWLLDAEERLVSLGEILSNIEDVKEQFHLHEHFMLDLTEQQSKVSEVLQEGQCLLVDRKLNEEEQCEITVQMQLLNNRWESLRLKAMDRQSRLHLALMTLQHEQLEQLQFWLDETEQKIEIMANAGSDLTKLQLDIEDHKRLQDDIEKQQTIVNSLSNTVVVVDENSPENAHVQMEERLSALGEKWAEICKWTEDKWTELQAVYTLWEELQEREVQFDTWLTTKENILAEMHANVVSEPRVILEQVKQLQSMERDMDTQHKKFNLLMDTAQQLVDKLNKNSPAIDEIAKKLETFTQRWDSLVQQMENRSKEIAKSGVDYKPLPSARETKTVTTTKTRKEPGGVTVVETITTTVTGQEQQYSKSGIKKRKLDSSVPVEMQSAIAKFVEWLDKTESDLVMVNENGKSSFDEMGVDEQLVLYQDTENEIRSHNIEFEQILNSWNKLFLEAKNPEDIDLTITELKTRWADIHVLLQDRKNKIDFLLEKRKLENLENFLSENDMWLQESENHSNDASRINLFLEQCKLKLQSLSDHENEVNYLDSVSKDLTKKIIDSNTIADDMQNVIQKWENMVFKLGERQRHLMQALERSPPIRYIEAMEALVTWINSVEEALLSEEFVINDVDVLEDQVQKYKELQQTIHEQGSSLHYVNRTGQSLIDKYGEEPHIKKVDTELKDLNCRWEDVASMLDERQDKLDQGIHQLKQFQDEVDGLSSWMKEVNMFLHAEEAAIGDIETLEAQLEQSTALQEDIVTLEPNLDNINSTAQLLLEKADIDFAYGLRNQLNILTEKWLLVVKLAKEQNTSLQEALNKSNHLVSGINQLMEWLNQLEDETPSNLDVNSSSELAQQTKQYQVLKEQIDTKVSEFRVLSGMGNQMLSESVPSRLDDVTTKFRELSVRWREVATSIDERYKALQESAHYYSEFKTLAAQESDWLDRLSKKLKTERSAADAEEISEELDELENYLRSHPAERLPRIETLGNNLVSNRIMAIPVQNEMDVLKQRWYELNKQAAERQQFLDNSIGQAQQTERQILTLQKWLSHIDIVLKCRLENDVLSKDVPEEFEQMKTEFADHETLLGQMEEQVKSYNRQGKGEASRRLEEQLNLIKNRLSSVKIQFNRFQRPTDFEPKLNNTSKQLKDLEESIDLLNLFGQEPETIQEQLNFCMHYYKKLSDIKQEVECVIKAGRLIVERKQVDNPKELTLKLDQLKGLYNHLGMQVTEGRNILEKSLRVAKKLKREINSLQAWLENSESDLDKRECKVPPADVDEELTFSKQLLDDITKKLPHLNNMFDSLEGLKKMIEPVNPTATIVKVEDVKLQWERMETRLKNRIKSMESLKEECNKLWLAFTELELQVDTKFKQVEDNFQQMSDEEVRTNLKNLNFEVDNVSIKINRLKTTAEQLSGLSENYVDKTKLILTPIYERMEKLSNTVKAAKDVRKKSITALKSGKGSEIPRRASLKGQPAKREVGVQSSEAIRRSTSPPVTSIADSGKLIEQFDKIVDNVCVKIQLFDDKLNKEDARRGSIGRDISEKLKTIDAEIEKLETQVNEVINAGEQLIIKLQQHNPNQVEYVNNKVDTLKSRWQLIRTNADVKKMTWKRLAPEWYRYRHIIEKLLQWLESMEKKLNEANNDLTQLQVVQNELDSKKKELDNVNQLAVELQANGASIAVIEPPLLHLTRQWREVQALYLQYKKPNAAEEKIISVGATTPEAAALADFMAKINKLREAISAISRQLNVSEFEGKMYMEFTRQEEILIIIKQAVETLKPKIGEIETEKATLLLTCEQTEQKNGINTMCDNLQAEWNLLLETVELKYRRWTASKEQLETFRVTAEALFVWLTNAETILADENKDFIQESIMKLPYEIKDQETNLSDVFMRGKEIQNESATADVIKLQEKMDDINDRWQKLRIKMKQVVFEKIAQYIEVGESLVECSPCLVDSCAMQELAARVKNWNQDNSRKREELETLMQLSFFDKDELESRHKHFENISSLLDKKLQTLEVKMQQFKDFLDELEMTAAWSATTREALHLHFDKGNPLVFDSDTMLDAIRTHQINVNNINNTLELYHQYCRDNALNIPILVESKTNKLNSDWNVILDLSQYLKKIPVDDPLAIPIPLVVVDEAASETDNLVCSAAPSLSSVDLDSADFEQSVNQFHDCLTLLQQMLKSQNVAVGDLDDIQAMIDKQKNILHELDQKRPQLDELLSTAENLKQDSNHETTDKKLLHGKVTKLRDHWEETNSRVMQRKAQLDAMLADCRIFDQKRLEVEMWLSHMENKLERSGSIGQTLDVLEMQSRDQKTLSNEIQHYRPTVDAVNRMAQKLMADYHQDDTRKVKTITDRVNQRFSQLNTSCMIRGKSLQGALNTLYNLDKALDKFLAWLSEAESTMEGLEAEGEKTNNRSELPQRWHDQMKDLQSEIDSHRDVYASLNDAGRKLLQSLETQGDAILLQRKLEEMNQRWINLKSKSMAIRGRLENNAEQWNQLLLSLRELIEWVIKKDTELTAQSPIGGDVNHIQKQIDDHRAFQRQLDDKQPIIENNLLAGRQFIANEPAISDTSDSDVVKDMDPDARPGYRSAEEQAKELTRSIRREVNKLSEKWISLREHSDYWQKKLEEVLVRMRFFQKCMEDVSNRLQAVEALKSRWLPVTDLVIDQLPDQMENLKVFKEQITPIQRNIDDVNGQAARFTAGNILLTQANLNRLEDINTRWKLLQIAIDERMKQLQDSHKDFGPHTQHFLNASVDMPWERAVASNKVPYYINHTSETTHWDHPKMTELIQSLAELNDVRFSAYRTAMKLRTLQKKLCLDLLNMNNAIDAFDHHGLRAQNDKLIDVPDMISVLTTLYEGIAADNPALVNVPLCIDLCLNWLLGVYDSARTGQIRVLSFKAGLVILCKGHLEDKYRYLFRLIADTNGFADQRKLGLLLHDCIQIPRFLGEIAAFGGSNIEPSVRSCFERAGNKKEIQAPHFLMWMQQEPQSVVWLPVLHRMAAAETAKHQAKCNICKEYPIVGLRYRCLKCFNFDLCQNCFFSGRKAKNHKMTHPIQEYCTATTSGEDMRDFSRIFRNKFKTKRYFMKHPRLGYLPVQTVLEGDNLESPMSSPQHHASAHDVHSRLELYANRLAEVELRGRSSSTPDSSEDEHHLIAQYCQSLNGDTVMPVPRSPAQIMVAIDAEQREELEAMIRELEDENRTLQDEYDRLRAANRGKGGVSSLVGVEDNYSQSRDAEMLAEAKWLRQHKGRLEARMQILEDHNRQLEAQLQRLRQLLEEPQTNSNSGSQRSTPYVTPQHSLAKHSSKQQEQLIHSNGHSTEASPTVLHSTERIESVYTSEKNSTANVGNLFHMAGDLGKAVGTLVTVMTDDEQTSVTEDEEGEEEEEDEQKS</sequence>
<evidence type="ECO:0000256" key="15">
    <source>
        <dbReference type="PROSITE-ProRule" id="PRU00228"/>
    </source>
</evidence>
<dbReference type="Gene3D" id="3.30.60.90">
    <property type="match status" value="1"/>
</dbReference>
<dbReference type="InterPro" id="IPR050774">
    <property type="entry name" value="KCMF1/Dystrophin"/>
</dbReference>
<keyword evidence="7 15" id="KW-0863">Zinc-finger</keyword>
<dbReference type="PANTHER" id="PTHR12268:SF14">
    <property type="entry name" value="DYSTROPHIN-1"/>
    <property type="match status" value="1"/>
</dbReference>
<dbReference type="InterPro" id="IPR036872">
    <property type="entry name" value="CH_dom_sf"/>
</dbReference>
<keyword evidence="6" id="KW-0677">Repeat</keyword>
<dbReference type="CDD" id="cd02334">
    <property type="entry name" value="ZZ_dystrophin"/>
    <property type="match status" value="1"/>
</dbReference>
<keyword evidence="12" id="KW-0206">Cytoskeleton</keyword>
<dbReference type="PhylomeDB" id="T1IRG4"/>
<dbReference type="Proteomes" id="UP000014500">
    <property type="component" value="Unassembled WGS sequence"/>
</dbReference>
<feature type="domain" description="WW" evidence="18">
    <location>
        <begin position="2994"/>
        <end position="3027"/>
    </location>
</feature>
<evidence type="ECO:0000256" key="6">
    <source>
        <dbReference type="ARBA" id="ARBA00022737"/>
    </source>
</evidence>
<dbReference type="PIRSF" id="PIRSF002341">
    <property type="entry name" value="Dystrophin/utrophin"/>
    <property type="match status" value="1"/>
</dbReference>
<dbReference type="GO" id="GO:0007274">
    <property type="term" value="P:neuromuscular synaptic transmission"/>
    <property type="evidence" value="ECO:0007669"/>
    <property type="project" value="UniProtKB-ARBA"/>
</dbReference>
<name>T1IRG4_STRMM</name>
<feature type="coiled-coil region" evidence="16">
    <location>
        <begin position="1325"/>
        <end position="1378"/>
    </location>
</feature>
<dbReference type="Gene3D" id="1.10.238.10">
    <property type="entry name" value="EF-hand"/>
    <property type="match status" value="2"/>
</dbReference>
<protein>
    <recommendedName>
        <fullName evidence="14">Protein detached</fullName>
    </recommendedName>
</protein>
<dbReference type="EnsemblMetazoa" id="SMAR003657-RA">
    <property type="protein sequence ID" value="SMAR003657-PA"/>
    <property type="gene ID" value="SMAR003657"/>
</dbReference>
<dbReference type="Pfam" id="PF09069">
    <property type="entry name" value="EF-hand_3"/>
    <property type="match status" value="1"/>
</dbReference>
<feature type="region of interest" description="Disordered" evidence="17">
    <location>
        <begin position="1713"/>
        <end position="1744"/>
    </location>
</feature>
<dbReference type="Pfam" id="PF09068">
    <property type="entry name" value="EF-hand_2"/>
    <property type="match status" value="1"/>
</dbReference>
<dbReference type="GO" id="GO:0030010">
    <property type="term" value="P:establishment of cell polarity"/>
    <property type="evidence" value="ECO:0007669"/>
    <property type="project" value="UniProtKB-ARBA"/>
</dbReference>
<dbReference type="CDD" id="cd00176">
    <property type="entry name" value="SPEC"/>
    <property type="match status" value="8"/>
</dbReference>
<keyword evidence="4" id="KW-0963">Cytoplasm</keyword>
<dbReference type="GO" id="GO:0005737">
    <property type="term" value="C:cytoplasm"/>
    <property type="evidence" value="ECO:0007669"/>
    <property type="project" value="UniProtKB-ARBA"/>
</dbReference>
<dbReference type="CDD" id="cd00201">
    <property type="entry name" value="WW"/>
    <property type="match status" value="1"/>
</dbReference>
<dbReference type="InterPro" id="IPR015153">
    <property type="entry name" value="EF-hand_dom_typ1"/>
</dbReference>
<dbReference type="GO" id="GO:0003779">
    <property type="term" value="F:actin binding"/>
    <property type="evidence" value="ECO:0007669"/>
    <property type="project" value="UniProtKB-KW"/>
</dbReference>
<feature type="coiled-coil region" evidence="16">
    <location>
        <begin position="1872"/>
        <end position="1923"/>
    </location>
</feature>
<keyword evidence="22" id="KW-1185">Reference proteome</keyword>
<proteinExistence type="predicted"/>
<dbReference type="InterPro" id="IPR035436">
    <property type="entry name" value="Dystrophin/utrophin"/>
</dbReference>
<evidence type="ECO:0000256" key="8">
    <source>
        <dbReference type="ARBA" id="ARBA00022833"/>
    </source>
</evidence>
<evidence type="ECO:0000259" key="18">
    <source>
        <dbReference type="PROSITE" id="PS50020"/>
    </source>
</evidence>
<dbReference type="OMA" id="DWCSTLM"/>
<dbReference type="GO" id="GO:0048790">
    <property type="term" value="P:maintenance of presynaptic active zone structure"/>
    <property type="evidence" value="ECO:0007669"/>
    <property type="project" value="UniProtKB-ARBA"/>
</dbReference>
<feature type="compositionally biased region" description="Basic and acidic residues" evidence="17">
    <location>
        <begin position="2816"/>
        <end position="2837"/>
    </location>
</feature>
<dbReference type="SMART" id="SM00033">
    <property type="entry name" value="CH"/>
    <property type="match status" value="2"/>
</dbReference>
<evidence type="ECO:0000256" key="3">
    <source>
        <dbReference type="ARBA" id="ARBA00022475"/>
    </source>
</evidence>
<dbReference type="SUPFAM" id="SSF57850">
    <property type="entry name" value="RING/U-box"/>
    <property type="match status" value="1"/>
</dbReference>
<dbReference type="FunFam" id="1.20.58.60:FF:000056">
    <property type="entry name" value="utrophin isoform X1"/>
    <property type="match status" value="1"/>
</dbReference>
<comment type="subcellular location">
    <subcellularLocation>
        <location evidence="2">Cell membrane</location>
        <location evidence="2">Sarcolemma</location>
        <topology evidence="2">Peripheral membrane protein</topology>
        <orientation evidence="2">Cytoplasmic side</orientation>
    </subcellularLocation>
    <subcellularLocation>
        <location evidence="1">Cytoplasm</location>
        <location evidence="1">Cytoskeleton</location>
    </subcellularLocation>
</comment>
<keyword evidence="10" id="KW-0472">Membrane</keyword>
<dbReference type="InterPro" id="IPR001202">
    <property type="entry name" value="WW_dom"/>
</dbReference>
<evidence type="ECO:0000256" key="17">
    <source>
        <dbReference type="SAM" id="MobiDB-lite"/>
    </source>
</evidence>
<dbReference type="GO" id="GO:0005856">
    <property type="term" value="C:cytoskeleton"/>
    <property type="evidence" value="ECO:0007669"/>
    <property type="project" value="UniProtKB-SubCell"/>
</dbReference>
<dbReference type="SUPFAM" id="SSF47473">
    <property type="entry name" value="EF-hand"/>
    <property type="match status" value="2"/>
</dbReference>
<evidence type="ECO:0000256" key="2">
    <source>
        <dbReference type="ARBA" id="ARBA00004278"/>
    </source>
</evidence>
<dbReference type="PROSITE" id="PS50135">
    <property type="entry name" value="ZF_ZZ_2"/>
    <property type="match status" value="1"/>
</dbReference>
<keyword evidence="16" id="KW-0175">Coiled coil</keyword>
<feature type="coiled-coil region" evidence="16">
    <location>
        <begin position="396"/>
        <end position="426"/>
    </location>
</feature>
<dbReference type="InterPro" id="IPR036020">
    <property type="entry name" value="WW_dom_sf"/>
</dbReference>
<comment type="subunit">
    <text evidence="13">Component of the dystrophin associated protein complex (DAPC). Interacts with Dg, via the Dg WW domain binding sites.</text>
</comment>
<reference evidence="22" key="1">
    <citation type="submission" date="2011-05" db="EMBL/GenBank/DDBJ databases">
        <authorList>
            <person name="Richards S.R."/>
            <person name="Qu J."/>
            <person name="Jiang H."/>
            <person name="Jhangiani S.N."/>
            <person name="Agravi P."/>
            <person name="Goodspeed R."/>
            <person name="Gross S."/>
            <person name="Mandapat C."/>
            <person name="Jackson L."/>
            <person name="Mathew T."/>
            <person name="Pu L."/>
            <person name="Thornton R."/>
            <person name="Saada N."/>
            <person name="Wilczek-Boney K.B."/>
            <person name="Lee S."/>
            <person name="Kovar C."/>
            <person name="Wu Y."/>
            <person name="Scherer S.E."/>
            <person name="Worley K.C."/>
            <person name="Muzny D.M."/>
            <person name="Gibbs R."/>
        </authorList>
    </citation>
    <scope>NUCLEOTIDE SEQUENCE</scope>
    <source>
        <strain evidence="22">Brora</strain>
    </source>
</reference>
<dbReference type="Pfam" id="PF00569">
    <property type="entry name" value="ZZ"/>
    <property type="match status" value="1"/>
</dbReference>
<keyword evidence="9" id="KW-0106">Calcium</keyword>
<feature type="coiled-coil region" evidence="16">
    <location>
        <begin position="2637"/>
        <end position="2688"/>
    </location>
</feature>
<reference evidence="21" key="2">
    <citation type="submission" date="2015-02" db="UniProtKB">
        <authorList>
            <consortium name="EnsemblMetazoa"/>
        </authorList>
    </citation>
    <scope>IDENTIFICATION</scope>
</reference>
<dbReference type="GO" id="GO:0042383">
    <property type="term" value="C:sarcolemma"/>
    <property type="evidence" value="ECO:0007669"/>
    <property type="project" value="UniProtKB-SubCell"/>
</dbReference>
<dbReference type="PROSITE" id="PS01357">
    <property type="entry name" value="ZF_ZZ_1"/>
    <property type="match status" value="1"/>
</dbReference>
<keyword evidence="5" id="KW-0479">Metal-binding</keyword>
<dbReference type="Gene3D" id="1.10.418.10">
    <property type="entry name" value="Calponin-like domain"/>
    <property type="match status" value="2"/>
</dbReference>
<dbReference type="Pfam" id="PF00435">
    <property type="entry name" value="Spectrin"/>
    <property type="match status" value="11"/>
</dbReference>
<feature type="region of interest" description="Disordered" evidence="17">
    <location>
        <begin position="3609"/>
        <end position="3633"/>
    </location>
</feature>
<dbReference type="InterPro" id="IPR043145">
    <property type="entry name" value="Znf_ZZ_sf"/>
</dbReference>
<dbReference type="eggNOG" id="KOG0516">
    <property type="taxonomic scope" value="Eukaryota"/>
</dbReference>
<evidence type="ECO:0000256" key="5">
    <source>
        <dbReference type="ARBA" id="ARBA00022723"/>
    </source>
</evidence>
<dbReference type="GO" id="GO:0048172">
    <property type="term" value="P:regulation of short-term neuronal synaptic plasticity"/>
    <property type="evidence" value="ECO:0007669"/>
    <property type="project" value="UniProtKB-ARBA"/>
</dbReference>
<feature type="compositionally biased region" description="Polar residues" evidence="17">
    <location>
        <begin position="1731"/>
        <end position="1744"/>
    </location>
</feature>
<feature type="compositionally biased region" description="Polar residues" evidence="17">
    <location>
        <begin position="3549"/>
        <end position="3567"/>
    </location>
</feature>
<dbReference type="InterPro" id="IPR001589">
    <property type="entry name" value="Actinin_actin-bd_CS"/>
</dbReference>
<dbReference type="GO" id="GO:0050699">
    <property type="term" value="F:WW domain binding"/>
    <property type="evidence" value="ECO:0007669"/>
    <property type="project" value="UniProtKB-ARBA"/>
</dbReference>
<evidence type="ECO:0000256" key="10">
    <source>
        <dbReference type="ARBA" id="ARBA00023136"/>
    </source>
</evidence>
<dbReference type="SUPFAM" id="SSF47576">
    <property type="entry name" value="Calponin-homology domain, CH-domain"/>
    <property type="match status" value="1"/>
</dbReference>
<dbReference type="PROSITE" id="PS50021">
    <property type="entry name" value="CH"/>
    <property type="match status" value="2"/>
</dbReference>
<dbReference type="SUPFAM" id="SSF51045">
    <property type="entry name" value="WW domain"/>
    <property type="match status" value="1"/>
</dbReference>
<dbReference type="PROSITE" id="PS50020">
    <property type="entry name" value="WW_DOMAIN_2"/>
    <property type="match status" value="1"/>
</dbReference>
<feature type="coiled-coil region" evidence="16">
    <location>
        <begin position="1787"/>
        <end position="1814"/>
    </location>
</feature>
<evidence type="ECO:0000256" key="16">
    <source>
        <dbReference type="SAM" id="Coils"/>
    </source>
</evidence>
<dbReference type="PROSITE" id="PS00019">
    <property type="entry name" value="ACTININ_1"/>
    <property type="match status" value="1"/>
</dbReference>
<feature type="domain" description="Calponin-homology (CH)" evidence="19">
    <location>
        <begin position="11"/>
        <end position="115"/>
    </location>
</feature>
<evidence type="ECO:0000259" key="20">
    <source>
        <dbReference type="PROSITE" id="PS50135"/>
    </source>
</evidence>
<dbReference type="GO" id="GO:0046928">
    <property type="term" value="P:regulation of neurotransmitter secretion"/>
    <property type="evidence" value="ECO:0007669"/>
    <property type="project" value="UniProtKB-ARBA"/>
</dbReference>
<evidence type="ECO:0000256" key="14">
    <source>
        <dbReference type="ARBA" id="ARBA00083840"/>
    </source>
</evidence>
<dbReference type="eggNOG" id="KOG4286">
    <property type="taxonomic scope" value="Eukaryota"/>
</dbReference>
<feature type="coiled-coil region" evidence="16">
    <location>
        <begin position="3420"/>
        <end position="3454"/>
    </location>
</feature>
<evidence type="ECO:0000313" key="22">
    <source>
        <dbReference type="Proteomes" id="UP000014500"/>
    </source>
</evidence>
<evidence type="ECO:0000259" key="19">
    <source>
        <dbReference type="PROSITE" id="PS50021"/>
    </source>
</evidence>
<dbReference type="SMART" id="SM00456">
    <property type="entry name" value="WW"/>
    <property type="match status" value="1"/>
</dbReference>
<feature type="region of interest" description="Disordered" evidence="17">
    <location>
        <begin position="3520"/>
        <end position="3567"/>
    </location>
</feature>
<dbReference type="FunFam" id="2.20.70.10:FF:000004">
    <property type="entry name" value="dystrophin isoform X1"/>
    <property type="match status" value="1"/>
</dbReference>
<dbReference type="GO" id="GO:0008270">
    <property type="term" value="F:zinc ion binding"/>
    <property type="evidence" value="ECO:0007669"/>
    <property type="project" value="UniProtKB-KW"/>
</dbReference>
<dbReference type="PANTHER" id="PTHR12268">
    <property type="entry name" value="E3 UBIQUITIN-PROTEIN LIGASE KCMF1"/>
    <property type="match status" value="1"/>
</dbReference>
<dbReference type="GO" id="GO:0016010">
    <property type="term" value="C:dystrophin-associated glycoprotein complex"/>
    <property type="evidence" value="ECO:0007669"/>
    <property type="project" value="UniProtKB-ARBA"/>
</dbReference>
<dbReference type="Pfam" id="PF00307">
    <property type="entry name" value="CH"/>
    <property type="match status" value="2"/>
</dbReference>
<dbReference type="Gene3D" id="1.20.58.60">
    <property type="match status" value="15"/>
</dbReference>
<dbReference type="InterPro" id="IPR000433">
    <property type="entry name" value="Znf_ZZ"/>
</dbReference>
<feature type="domain" description="ZZ-type" evidence="20">
    <location>
        <begin position="3248"/>
        <end position="3304"/>
    </location>
</feature>
<dbReference type="STRING" id="126957.T1IRG4"/>
<organism evidence="21 22">
    <name type="scientific">Strigamia maritima</name>
    <name type="common">European centipede</name>
    <name type="synonym">Geophilus maritimus</name>
    <dbReference type="NCBI Taxonomy" id="126957"/>
    <lineage>
        <taxon>Eukaryota</taxon>
        <taxon>Metazoa</taxon>
        <taxon>Ecdysozoa</taxon>
        <taxon>Arthropoda</taxon>
        <taxon>Myriapoda</taxon>
        <taxon>Chilopoda</taxon>
        <taxon>Pleurostigmophora</taxon>
        <taxon>Geophilomorpha</taxon>
        <taxon>Linotaeniidae</taxon>
        <taxon>Strigamia</taxon>
    </lineage>
</organism>
<feature type="region of interest" description="Disordered" evidence="17">
    <location>
        <begin position="2811"/>
        <end position="2837"/>
    </location>
</feature>
<feature type="compositionally biased region" description="Polar residues" evidence="17">
    <location>
        <begin position="3523"/>
        <end position="3540"/>
    </location>
</feature>
<dbReference type="GO" id="GO:0046716">
    <property type="term" value="P:muscle cell cellular homeostasis"/>
    <property type="evidence" value="ECO:0007669"/>
    <property type="project" value="UniProtKB-ARBA"/>
</dbReference>
<dbReference type="SMART" id="SM00150">
    <property type="entry name" value="SPEC"/>
    <property type="match status" value="19"/>
</dbReference>
<dbReference type="HOGENOM" id="CLU_000246_3_0_1"/>
<keyword evidence="8" id="KW-0862">Zinc</keyword>
<evidence type="ECO:0000256" key="11">
    <source>
        <dbReference type="ARBA" id="ARBA00023203"/>
    </source>
</evidence>
<dbReference type="InterPro" id="IPR011992">
    <property type="entry name" value="EF-hand-dom_pair"/>
</dbReference>
<dbReference type="SUPFAM" id="SSF46966">
    <property type="entry name" value="Spectrin repeat"/>
    <property type="match status" value="18"/>
</dbReference>
<dbReference type="GO" id="GO:0031594">
    <property type="term" value="C:neuromuscular junction"/>
    <property type="evidence" value="ECO:0007669"/>
    <property type="project" value="UniProtKB-ARBA"/>
</dbReference>
<dbReference type="FunFam" id="3.30.60.90:FF:000001">
    <property type="entry name" value="Dystrophin isoform 2"/>
    <property type="match status" value="1"/>
</dbReference>
<feature type="domain" description="Calponin-homology (CH)" evidence="19">
    <location>
        <begin position="130"/>
        <end position="235"/>
    </location>
</feature>
<evidence type="ECO:0000256" key="9">
    <source>
        <dbReference type="ARBA" id="ARBA00022837"/>
    </source>
</evidence>
<dbReference type="InterPro" id="IPR018159">
    <property type="entry name" value="Spectrin/alpha-actinin"/>
</dbReference>